<gene>
    <name evidence="2" type="ORF">A11S_1001</name>
</gene>
<evidence type="ECO:0000259" key="1">
    <source>
        <dbReference type="SMART" id="SM00387"/>
    </source>
</evidence>
<keyword evidence="2" id="KW-0067">ATP-binding</keyword>
<proteinExistence type="predicted"/>
<dbReference type="GO" id="GO:0005524">
    <property type="term" value="F:ATP binding"/>
    <property type="evidence" value="ECO:0007669"/>
    <property type="project" value="UniProtKB-KW"/>
</dbReference>
<dbReference type="InterPro" id="IPR003594">
    <property type="entry name" value="HATPase_dom"/>
</dbReference>
<dbReference type="Gene3D" id="3.30.565.10">
    <property type="entry name" value="Histidine kinase-like ATPase, C-terminal domain"/>
    <property type="match status" value="2"/>
</dbReference>
<evidence type="ECO:0000313" key="2">
    <source>
        <dbReference type="EMBL" id="AGH97821.1"/>
    </source>
</evidence>
<feature type="domain" description="Histidine kinase/HSP90-like ATPase" evidence="1">
    <location>
        <begin position="579"/>
        <end position="705"/>
    </location>
</feature>
<name>M4VIE8_9BACT</name>
<dbReference type="CDD" id="cd00075">
    <property type="entry name" value="HATPase"/>
    <property type="match status" value="1"/>
</dbReference>
<dbReference type="SMART" id="SM00387">
    <property type="entry name" value="HATPase_c"/>
    <property type="match status" value="1"/>
</dbReference>
<dbReference type="KEGG" id="man:A11S_1001"/>
<dbReference type="InterPro" id="IPR036890">
    <property type="entry name" value="HATPase_C_sf"/>
</dbReference>
<dbReference type="PATRIC" id="fig|349215.9.peg.968"/>
<dbReference type="RefSeq" id="WP_015467366.1">
    <property type="nucleotide sequence ID" value="NC_020812.1"/>
</dbReference>
<dbReference type="Pfam" id="PF02518">
    <property type="entry name" value="HATPase_c"/>
    <property type="match status" value="1"/>
</dbReference>
<dbReference type="AlphaFoldDB" id="M4VIE8"/>
<protein>
    <submittedName>
        <fullName evidence="2">ATP-binding region, ATPase-like protein</fullName>
    </submittedName>
</protein>
<dbReference type="SUPFAM" id="SSF55874">
    <property type="entry name" value="ATPase domain of HSP90 chaperone/DNA topoisomerase II/histidine kinase"/>
    <property type="match status" value="2"/>
</dbReference>
<dbReference type="OrthoDB" id="9816482at2"/>
<evidence type="ECO:0000313" key="3">
    <source>
        <dbReference type="Proteomes" id="UP000011932"/>
    </source>
</evidence>
<dbReference type="HOGENOM" id="CLU_012281_1_0_5"/>
<sequence length="705" mass="80553">MTAVAPFRPRARLLQLLGDQLIGNARLALFELVKNAYDADANQLDIVFENLEKQNPRIVVTDDGEGMPLSTLQNIWFEPGADHRELQRKAGKRTKKFNRLPLGEKGVGRFAVHKLGNKITLITRAENEPEYTIDIDWHDLVNDTRYMDEANVRIVESNGSTFKQGETGTKIIISELRETWSRGDIRRLWANVKSISSPFKEEEVFRANLSVPGKEEWLSKLPDVQDILDQAIWHYCFWFEDGKFEWEYKFKPIDALKIKGRSLKSEKNATLQLAKDDQKKYGTLTADKTFTDGIGPVCGEFYIFDRDAEIMSLMTNTNLLKDFLDENGGIRVYRDGIRVHNYGEKGVDWLGLDLRRVNVPTRRISNNLIIGAIDLSLKDSQKLVEKTNREGFVESSEYERLRSLVLASLIEFENHRQEDKQQINLLLDHAKGKSVLDIHKPIEELRDQIEKRKLGGELGKYVDTIERQYNEMKEVVTHSGVANISLAIVFHEIERGVKSLNTAIKSDVSFDLIKRQADDLSNLLEGFSMLLRRDGKKRHDIKDIVKESLFLNKSRTEYHNVTVSCPLLTDEQRSFECLASRAMLLGALSNLIDNALYWMRVRWPDAEYQHGEKKKRAIYIGVTDFFEDGQALIIADNGPGIKLKPADIVKPFMTTKPDGMGLGMYYTNMVMELNGGRIAFPDREDVNVPAAYDGAVIALVFKKDE</sequence>
<dbReference type="Proteomes" id="UP000011932">
    <property type="component" value="Chromosome"/>
</dbReference>
<organism evidence="2 3">
    <name type="scientific">Micavibrio aeruginosavorus EPB</name>
    <dbReference type="NCBI Taxonomy" id="349215"/>
    <lineage>
        <taxon>Bacteria</taxon>
        <taxon>Pseudomonadati</taxon>
        <taxon>Bdellovibrionota</taxon>
        <taxon>Bdellovibrionia</taxon>
        <taxon>Bdellovibrionales</taxon>
        <taxon>Pseudobdellovibrionaceae</taxon>
        <taxon>Micavibrio</taxon>
    </lineage>
</organism>
<keyword evidence="2" id="KW-0547">Nucleotide-binding</keyword>
<reference evidence="2 3" key="1">
    <citation type="journal article" date="2013" name="ISME J.">
        <title>By their genes ye shall know them: genomic signatures of predatory bacteria.</title>
        <authorList>
            <person name="Pasternak Z."/>
            <person name="Pietrokovski S."/>
            <person name="Rotem O."/>
            <person name="Gophna U."/>
            <person name="Lurie-Weinberger M.N."/>
            <person name="Jurkevitch E."/>
        </authorList>
    </citation>
    <scope>NUCLEOTIDE SEQUENCE [LARGE SCALE GENOMIC DNA]</scope>
    <source>
        <strain evidence="2">EPB</strain>
    </source>
</reference>
<dbReference type="Pfam" id="PF13589">
    <property type="entry name" value="HATPase_c_3"/>
    <property type="match status" value="1"/>
</dbReference>
<dbReference type="EMBL" id="CP003538">
    <property type="protein sequence ID" value="AGH97821.1"/>
    <property type="molecule type" value="Genomic_DNA"/>
</dbReference>
<accession>M4VIE8</accession>